<dbReference type="Proteomes" id="UP000315759">
    <property type="component" value="Unassembled WGS sequence"/>
</dbReference>
<dbReference type="Pfam" id="PF12680">
    <property type="entry name" value="SnoaL_2"/>
    <property type="match status" value="1"/>
</dbReference>
<keyword evidence="3" id="KW-1185">Reference proteome</keyword>
<sequence length="138" mass="15222">MHPFQCAVEARDTAAIESSLADDVVFTSPNTFRPHRGKPITAAFLRAVLRVLDDFHYVRQISDSDGDDHVFVFEARIGDVAVFGCDLVHCDGDGKIDDFVVMVRPLSAANALQVAMGAEMERIQHEATMTVESDRKEA</sequence>
<dbReference type="EMBL" id="VIFX01000024">
    <property type="protein sequence ID" value="TQR85093.1"/>
    <property type="molecule type" value="Genomic_DNA"/>
</dbReference>
<dbReference type="SUPFAM" id="SSF54427">
    <property type="entry name" value="NTF2-like"/>
    <property type="match status" value="1"/>
</dbReference>
<reference evidence="2 3" key="1">
    <citation type="submission" date="2018-10" db="EMBL/GenBank/DDBJ databases">
        <title>Draft genome of Mycobacterium hodleri strain B.</title>
        <authorList>
            <person name="Amande T.J."/>
            <person name="Mcgenity T.J."/>
        </authorList>
    </citation>
    <scope>NUCLEOTIDE SEQUENCE [LARGE SCALE GENOMIC DNA]</scope>
    <source>
        <strain evidence="2 3">B</strain>
    </source>
</reference>
<gene>
    <name evidence="2" type="ORF">D8S82_18875</name>
</gene>
<dbReference type="InterPro" id="IPR037401">
    <property type="entry name" value="SnoaL-like"/>
</dbReference>
<comment type="caution">
    <text evidence="2">The sequence shown here is derived from an EMBL/GenBank/DDBJ whole genome shotgun (WGS) entry which is preliminary data.</text>
</comment>
<name>A0A544VYN6_9MYCO</name>
<evidence type="ECO:0000259" key="1">
    <source>
        <dbReference type="Pfam" id="PF12680"/>
    </source>
</evidence>
<proteinExistence type="predicted"/>
<dbReference type="AlphaFoldDB" id="A0A544VYN6"/>
<dbReference type="InterPro" id="IPR032710">
    <property type="entry name" value="NTF2-like_dom_sf"/>
</dbReference>
<dbReference type="Gene3D" id="3.10.450.50">
    <property type="match status" value="1"/>
</dbReference>
<protein>
    <submittedName>
        <fullName evidence="2">Nuclear transport factor 2 family protein</fullName>
    </submittedName>
</protein>
<evidence type="ECO:0000313" key="3">
    <source>
        <dbReference type="Proteomes" id="UP000315759"/>
    </source>
</evidence>
<organism evidence="2 3">
    <name type="scientific">Mycolicibacterium hodleri</name>
    <dbReference type="NCBI Taxonomy" id="49897"/>
    <lineage>
        <taxon>Bacteria</taxon>
        <taxon>Bacillati</taxon>
        <taxon>Actinomycetota</taxon>
        <taxon>Actinomycetes</taxon>
        <taxon>Mycobacteriales</taxon>
        <taxon>Mycobacteriaceae</taxon>
        <taxon>Mycolicibacterium</taxon>
    </lineage>
</organism>
<feature type="domain" description="SnoaL-like" evidence="1">
    <location>
        <begin position="7"/>
        <end position="96"/>
    </location>
</feature>
<dbReference type="RefSeq" id="WP_142553594.1">
    <property type="nucleotide sequence ID" value="NZ_VIFX01000024.1"/>
</dbReference>
<evidence type="ECO:0000313" key="2">
    <source>
        <dbReference type="EMBL" id="TQR85093.1"/>
    </source>
</evidence>
<accession>A0A544VYN6</accession>